<proteinExistence type="predicted"/>
<reference evidence="3" key="1">
    <citation type="journal article" date="2019" name="Int. J. Syst. Evol. Microbiol.">
        <title>The Global Catalogue of Microorganisms (GCM) 10K type strain sequencing project: providing services to taxonomists for standard genome sequencing and annotation.</title>
        <authorList>
            <consortium name="The Broad Institute Genomics Platform"/>
            <consortium name="The Broad Institute Genome Sequencing Center for Infectious Disease"/>
            <person name="Wu L."/>
            <person name="Ma J."/>
        </authorList>
    </citation>
    <scope>NUCLEOTIDE SEQUENCE [LARGE SCALE GENOMIC DNA]</scope>
    <source>
        <strain evidence="3">JCM 18326</strain>
    </source>
</reference>
<name>A0ABP9D1L5_9BACT</name>
<feature type="domain" description="Lipid/polyisoprenoid-binding YceI-like" evidence="1">
    <location>
        <begin position="41"/>
        <end position="181"/>
    </location>
</feature>
<evidence type="ECO:0000313" key="3">
    <source>
        <dbReference type="Proteomes" id="UP001500298"/>
    </source>
</evidence>
<protein>
    <recommendedName>
        <fullName evidence="1">Lipid/polyisoprenoid-binding YceI-like domain-containing protein</fullName>
    </recommendedName>
</protein>
<evidence type="ECO:0000259" key="1">
    <source>
        <dbReference type="Pfam" id="PF04264"/>
    </source>
</evidence>
<organism evidence="2 3">
    <name type="scientific">Algivirga pacifica</name>
    <dbReference type="NCBI Taxonomy" id="1162670"/>
    <lineage>
        <taxon>Bacteria</taxon>
        <taxon>Pseudomonadati</taxon>
        <taxon>Bacteroidota</taxon>
        <taxon>Cytophagia</taxon>
        <taxon>Cytophagales</taxon>
        <taxon>Flammeovirgaceae</taxon>
        <taxon>Algivirga</taxon>
    </lineage>
</organism>
<dbReference type="Proteomes" id="UP001500298">
    <property type="component" value="Unassembled WGS sequence"/>
</dbReference>
<dbReference type="PANTHER" id="PTHR34406:SF1">
    <property type="entry name" value="PROTEIN YCEI"/>
    <property type="match status" value="1"/>
</dbReference>
<dbReference type="RefSeq" id="WP_345369146.1">
    <property type="nucleotide sequence ID" value="NZ_BAABJX010000012.1"/>
</dbReference>
<gene>
    <name evidence="2" type="ORF">GCM10023331_06400</name>
</gene>
<dbReference type="InterPro" id="IPR036761">
    <property type="entry name" value="TTHA0802/YceI-like_sf"/>
</dbReference>
<keyword evidence="3" id="KW-1185">Reference proteome</keyword>
<dbReference type="InterPro" id="IPR007372">
    <property type="entry name" value="Lipid/polyisoprenoid-bd_YceI"/>
</dbReference>
<dbReference type="Gene3D" id="2.40.128.110">
    <property type="entry name" value="Lipid/polyisoprenoid-binding, YceI-like"/>
    <property type="match status" value="1"/>
</dbReference>
<evidence type="ECO:0000313" key="2">
    <source>
        <dbReference type="EMBL" id="GAA4824604.1"/>
    </source>
</evidence>
<dbReference type="SUPFAM" id="SSF101874">
    <property type="entry name" value="YceI-like"/>
    <property type="match status" value="1"/>
</dbReference>
<accession>A0ABP9D1L5</accession>
<comment type="caution">
    <text evidence="2">The sequence shown here is derived from an EMBL/GenBank/DDBJ whole genome shotgun (WGS) entry which is preliminary data.</text>
</comment>
<dbReference type="EMBL" id="BAABJX010000012">
    <property type="protein sequence ID" value="GAA4824604.1"/>
    <property type="molecule type" value="Genomic_DNA"/>
</dbReference>
<dbReference type="Pfam" id="PF04264">
    <property type="entry name" value="YceI"/>
    <property type="match status" value="1"/>
</dbReference>
<sequence length="189" mass="21868">MNYRILFTLLCFIATLQTGYSQKIYQFKKGSVSFFSEAPLENIEAQNSKVNALLNMKTGEVFFKIEIRGFKFKKALMEEHFNENYMESEQYPFATFKGKILQFSEARLNEKDTTNFSAKGIINLHGVEKEYTVDVSLQQKKEELFTAQSTFQIRLEEHSISIPKLVFQNIAEVVDVQLQGTFIPFDGKL</sequence>
<dbReference type="PANTHER" id="PTHR34406">
    <property type="entry name" value="PROTEIN YCEI"/>
    <property type="match status" value="1"/>
</dbReference>